<accession>A0A1I3U8Q2</accession>
<dbReference type="Gene3D" id="1.10.1740.10">
    <property type="match status" value="1"/>
</dbReference>
<organism evidence="8 9">
    <name type="scientific">Methylophaga sulfidovorans</name>
    <dbReference type="NCBI Taxonomy" id="45496"/>
    <lineage>
        <taxon>Bacteria</taxon>
        <taxon>Pseudomonadati</taxon>
        <taxon>Pseudomonadota</taxon>
        <taxon>Gammaproteobacteria</taxon>
        <taxon>Thiotrichales</taxon>
        <taxon>Piscirickettsiaceae</taxon>
        <taxon>Methylophaga</taxon>
    </lineage>
</organism>
<dbReference type="InterPro" id="IPR013324">
    <property type="entry name" value="RNA_pol_sigma_r3/r4-like"/>
</dbReference>
<sequence>MRKSTVQHLGTDGESSAKGRLCIEYLVDCFHTTLLNKATSIVGASIAEEVVQDTWLTLIESWNSINDTDSLGSWLHRVVFNKSLNRIKKDKRCVSLEWLTSHDGGYGREIENYFLTFNDEPEALLTLQQTLLKLEKQWSGLSTKQQQVCEMRLIHGYSYDHIAESLDVTISNSKVLLHRARVSMLEAIS</sequence>
<feature type="domain" description="RNA polymerase sigma-70 region 2" evidence="6">
    <location>
        <begin position="26"/>
        <end position="92"/>
    </location>
</feature>
<dbReference type="PANTHER" id="PTHR43133:SF8">
    <property type="entry name" value="RNA POLYMERASE SIGMA FACTOR HI_1459-RELATED"/>
    <property type="match status" value="1"/>
</dbReference>
<protein>
    <submittedName>
        <fullName evidence="8">RNA polymerase sigma-70 factor, ECF subfamily</fullName>
    </submittedName>
</protein>
<dbReference type="PANTHER" id="PTHR43133">
    <property type="entry name" value="RNA POLYMERASE ECF-TYPE SIGMA FACTO"/>
    <property type="match status" value="1"/>
</dbReference>
<evidence type="ECO:0000313" key="8">
    <source>
        <dbReference type="EMBL" id="SFJ79904.1"/>
    </source>
</evidence>
<dbReference type="EMBL" id="FOSH01000001">
    <property type="protein sequence ID" value="SFJ79904.1"/>
    <property type="molecule type" value="Genomic_DNA"/>
</dbReference>
<dbReference type="OrthoDB" id="9784272at2"/>
<dbReference type="InterPro" id="IPR013249">
    <property type="entry name" value="RNA_pol_sigma70_r4_t2"/>
</dbReference>
<name>A0A1I3U8Q2_9GAMM</name>
<evidence type="ECO:0000256" key="3">
    <source>
        <dbReference type="ARBA" id="ARBA00023082"/>
    </source>
</evidence>
<dbReference type="InterPro" id="IPR013325">
    <property type="entry name" value="RNA_pol_sigma_r2"/>
</dbReference>
<feature type="domain" description="RNA polymerase sigma factor 70 region 4 type 2" evidence="7">
    <location>
        <begin position="139"/>
        <end position="182"/>
    </location>
</feature>
<dbReference type="GO" id="GO:0003677">
    <property type="term" value="F:DNA binding"/>
    <property type="evidence" value="ECO:0007669"/>
    <property type="project" value="UniProtKB-KW"/>
</dbReference>
<evidence type="ECO:0000259" key="7">
    <source>
        <dbReference type="Pfam" id="PF08281"/>
    </source>
</evidence>
<keyword evidence="5" id="KW-0804">Transcription</keyword>
<dbReference type="GO" id="GO:0016987">
    <property type="term" value="F:sigma factor activity"/>
    <property type="evidence" value="ECO:0007669"/>
    <property type="project" value="UniProtKB-KW"/>
</dbReference>
<dbReference type="InterPro" id="IPR014284">
    <property type="entry name" value="RNA_pol_sigma-70_dom"/>
</dbReference>
<dbReference type="Proteomes" id="UP000198924">
    <property type="component" value="Unassembled WGS sequence"/>
</dbReference>
<keyword evidence="9" id="KW-1185">Reference proteome</keyword>
<dbReference type="NCBIfam" id="TIGR02937">
    <property type="entry name" value="sigma70-ECF"/>
    <property type="match status" value="1"/>
</dbReference>
<dbReference type="InterPro" id="IPR007627">
    <property type="entry name" value="RNA_pol_sigma70_r2"/>
</dbReference>
<proteinExistence type="inferred from homology"/>
<dbReference type="GO" id="GO:0006352">
    <property type="term" value="P:DNA-templated transcription initiation"/>
    <property type="evidence" value="ECO:0007669"/>
    <property type="project" value="InterPro"/>
</dbReference>
<keyword evidence="2" id="KW-0805">Transcription regulation</keyword>
<gene>
    <name evidence="8" type="ORF">SAMN04488079_101249</name>
</gene>
<comment type="similarity">
    <text evidence="1">Belongs to the sigma-70 factor family. ECF subfamily.</text>
</comment>
<evidence type="ECO:0000256" key="4">
    <source>
        <dbReference type="ARBA" id="ARBA00023125"/>
    </source>
</evidence>
<evidence type="ECO:0000256" key="2">
    <source>
        <dbReference type="ARBA" id="ARBA00023015"/>
    </source>
</evidence>
<keyword evidence="3" id="KW-0731">Sigma factor</keyword>
<dbReference type="InterPro" id="IPR039425">
    <property type="entry name" value="RNA_pol_sigma-70-like"/>
</dbReference>
<dbReference type="InterPro" id="IPR036388">
    <property type="entry name" value="WH-like_DNA-bd_sf"/>
</dbReference>
<keyword evidence="4" id="KW-0238">DNA-binding</keyword>
<dbReference type="Pfam" id="PF04542">
    <property type="entry name" value="Sigma70_r2"/>
    <property type="match status" value="1"/>
</dbReference>
<dbReference type="AlphaFoldDB" id="A0A1I3U8Q2"/>
<evidence type="ECO:0000259" key="6">
    <source>
        <dbReference type="Pfam" id="PF04542"/>
    </source>
</evidence>
<dbReference type="SUPFAM" id="SSF88659">
    <property type="entry name" value="Sigma3 and sigma4 domains of RNA polymerase sigma factors"/>
    <property type="match status" value="1"/>
</dbReference>
<evidence type="ECO:0000256" key="1">
    <source>
        <dbReference type="ARBA" id="ARBA00010641"/>
    </source>
</evidence>
<evidence type="ECO:0000313" key="9">
    <source>
        <dbReference type="Proteomes" id="UP000198924"/>
    </source>
</evidence>
<dbReference type="STRING" id="45496.SAMN04488079_101249"/>
<evidence type="ECO:0000256" key="5">
    <source>
        <dbReference type="ARBA" id="ARBA00023163"/>
    </source>
</evidence>
<reference evidence="9" key="1">
    <citation type="submission" date="2016-10" db="EMBL/GenBank/DDBJ databases">
        <authorList>
            <person name="Varghese N."/>
            <person name="Submissions S."/>
        </authorList>
    </citation>
    <scope>NUCLEOTIDE SEQUENCE [LARGE SCALE GENOMIC DNA]</scope>
    <source>
        <strain evidence="9">DSM 11578</strain>
    </source>
</reference>
<dbReference type="Pfam" id="PF08281">
    <property type="entry name" value="Sigma70_r4_2"/>
    <property type="match status" value="1"/>
</dbReference>
<dbReference type="SUPFAM" id="SSF88946">
    <property type="entry name" value="Sigma2 domain of RNA polymerase sigma factors"/>
    <property type="match status" value="1"/>
</dbReference>
<dbReference type="RefSeq" id="WP_091711364.1">
    <property type="nucleotide sequence ID" value="NZ_FOSH01000001.1"/>
</dbReference>
<dbReference type="Gene3D" id="1.10.10.10">
    <property type="entry name" value="Winged helix-like DNA-binding domain superfamily/Winged helix DNA-binding domain"/>
    <property type="match status" value="1"/>
</dbReference>